<dbReference type="GO" id="GO:0003677">
    <property type="term" value="F:DNA binding"/>
    <property type="evidence" value="ECO:0007669"/>
    <property type="project" value="UniProtKB-KW"/>
</dbReference>
<dbReference type="InterPro" id="IPR050090">
    <property type="entry name" value="Tyrosine_recombinase_XerCD"/>
</dbReference>
<evidence type="ECO:0000256" key="4">
    <source>
        <dbReference type="ARBA" id="ARBA00023172"/>
    </source>
</evidence>
<keyword evidence="3" id="KW-0238">DNA-binding</keyword>
<evidence type="ECO:0000259" key="5">
    <source>
        <dbReference type="PROSITE" id="PS51898"/>
    </source>
</evidence>
<dbReference type="OrthoDB" id="9784724at2"/>
<keyword evidence="2" id="KW-0229">DNA integration</keyword>
<proteinExistence type="inferred from homology"/>
<dbReference type="EMBL" id="FPAQ01000014">
    <property type="protein sequence ID" value="SFT68348.1"/>
    <property type="molecule type" value="Genomic_DNA"/>
</dbReference>
<dbReference type="InterPro" id="IPR002104">
    <property type="entry name" value="Integrase_catalytic"/>
</dbReference>
<name>A0A1I7A083_9GAMM</name>
<evidence type="ECO:0000256" key="1">
    <source>
        <dbReference type="ARBA" id="ARBA00008857"/>
    </source>
</evidence>
<dbReference type="Pfam" id="PF00589">
    <property type="entry name" value="Phage_integrase"/>
    <property type="match status" value="1"/>
</dbReference>
<evidence type="ECO:0000256" key="2">
    <source>
        <dbReference type="ARBA" id="ARBA00022908"/>
    </source>
</evidence>
<feature type="domain" description="Tyr recombinase" evidence="5">
    <location>
        <begin position="247"/>
        <end position="424"/>
    </location>
</feature>
<keyword evidence="4" id="KW-0233">DNA recombination</keyword>
<evidence type="ECO:0000313" key="7">
    <source>
        <dbReference type="Proteomes" id="UP000199594"/>
    </source>
</evidence>
<dbReference type="AlphaFoldDB" id="A0A1I7A083"/>
<gene>
    <name evidence="6" type="ORF">SAMN04487956_11463</name>
</gene>
<dbReference type="InterPro" id="IPR046668">
    <property type="entry name" value="DUF6538"/>
</dbReference>
<dbReference type="RefSeq" id="WP_089848990.1">
    <property type="nucleotide sequence ID" value="NZ_FPAQ01000014.1"/>
</dbReference>
<evidence type="ECO:0000313" key="6">
    <source>
        <dbReference type="EMBL" id="SFT68348.1"/>
    </source>
</evidence>
<dbReference type="Gene3D" id="1.10.443.10">
    <property type="entry name" value="Intergrase catalytic core"/>
    <property type="match status" value="1"/>
</dbReference>
<reference evidence="6 7" key="1">
    <citation type="submission" date="2016-10" db="EMBL/GenBank/DDBJ databases">
        <authorList>
            <person name="de Groot N.N."/>
        </authorList>
    </citation>
    <scope>NUCLEOTIDE SEQUENCE [LARGE SCALE GENOMIC DNA]</scope>
    <source>
        <strain evidence="6 7">CGMCC 1.6493</strain>
    </source>
</reference>
<dbReference type="GO" id="GO:0006310">
    <property type="term" value="P:DNA recombination"/>
    <property type="evidence" value="ECO:0007669"/>
    <property type="project" value="UniProtKB-KW"/>
</dbReference>
<dbReference type="GO" id="GO:0015074">
    <property type="term" value="P:DNA integration"/>
    <property type="evidence" value="ECO:0007669"/>
    <property type="project" value="UniProtKB-KW"/>
</dbReference>
<dbReference type="InterPro" id="IPR011010">
    <property type="entry name" value="DNA_brk_join_enz"/>
</dbReference>
<dbReference type="PANTHER" id="PTHR30349">
    <property type="entry name" value="PHAGE INTEGRASE-RELATED"/>
    <property type="match status" value="1"/>
</dbReference>
<accession>A0A1I7A083</accession>
<sequence length="430" mass="48051">MSHLERRANRWYAVLTIPKDARPKLGGKIRFVKSTGTADKRVAQSRAYALVAEWKDQIARARGSEEEEGSFLDGVLEYRQQLEDLQRSGQRLHHEALSSAILEKAEKLDAQGRAEDAQRLAGVALGQETPIEPELQEWRDGLHLKPKTAEQMEKDAKRMAAHFEVIEAIGPESVREWAKVLMAPKDQDGYGYGVSSVKRCFSAARSVWHHLQETGKAPADREPFKLPSFVQRQERATSASKARNGAKGWNAFEPVDVVRLRRAAMDDGDDALADLLDLGMYTGARIEELCSLRTNDSFTDRLRITDSKTDAGIREIPVHSELKPTVERLLAESRDGYLLSGLTFNKYGDRSNAIGKRFGRLKARHGFGASYVFHSIRKTVVTLLEDAGVSENLTADIVGHEKPRVTYGLYSGGHSLKSKREAVELLRYPG</sequence>
<dbReference type="PROSITE" id="PS51898">
    <property type="entry name" value="TYR_RECOMBINASE"/>
    <property type="match status" value="1"/>
</dbReference>
<protein>
    <submittedName>
        <fullName evidence="6">Phage integrase family protein</fullName>
    </submittedName>
</protein>
<dbReference type="SUPFAM" id="SSF56349">
    <property type="entry name" value="DNA breaking-rejoining enzymes"/>
    <property type="match status" value="1"/>
</dbReference>
<dbReference type="Pfam" id="PF20172">
    <property type="entry name" value="DUF6538"/>
    <property type="match status" value="1"/>
</dbReference>
<organism evidence="6 7">
    <name type="scientific">Halomonas saccharevitans</name>
    <dbReference type="NCBI Taxonomy" id="416872"/>
    <lineage>
        <taxon>Bacteria</taxon>
        <taxon>Pseudomonadati</taxon>
        <taxon>Pseudomonadota</taxon>
        <taxon>Gammaproteobacteria</taxon>
        <taxon>Oceanospirillales</taxon>
        <taxon>Halomonadaceae</taxon>
        <taxon>Halomonas</taxon>
    </lineage>
</organism>
<dbReference type="PANTHER" id="PTHR30349:SF41">
    <property type="entry name" value="INTEGRASE_RECOMBINASE PROTEIN MJ0367-RELATED"/>
    <property type="match status" value="1"/>
</dbReference>
<dbReference type="InterPro" id="IPR013762">
    <property type="entry name" value="Integrase-like_cat_sf"/>
</dbReference>
<evidence type="ECO:0000256" key="3">
    <source>
        <dbReference type="ARBA" id="ARBA00023125"/>
    </source>
</evidence>
<comment type="similarity">
    <text evidence="1">Belongs to the 'phage' integrase family.</text>
</comment>
<dbReference type="Proteomes" id="UP000199594">
    <property type="component" value="Unassembled WGS sequence"/>
</dbReference>